<name>A0AA41WB15_9BACT</name>
<feature type="transmembrane region" description="Helical" evidence="8">
    <location>
        <begin position="363"/>
        <end position="383"/>
    </location>
</feature>
<dbReference type="PANTHER" id="PTHR23517">
    <property type="entry name" value="RESISTANCE PROTEIN MDTM, PUTATIVE-RELATED-RELATED"/>
    <property type="match status" value="1"/>
</dbReference>
<feature type="region of interest" description="Disordered" evidence="7">
    <location>
        <begin position="393"/>
        <end position="425"/>
    </location>
</feature>
<evidence type="ECO:0000256" key="7">
    <source>
        <dbReference type="SAM" id="MobiDB-lite"/>
    </source>
</evidence>
<feature type="transmembrane region" description="Helical" evidence="8">
    <location>
        <begin position="42"/>
        <end position="63"/>
    </location>
</feature>
<keyword evidence="2" id="KW-0813">Transport</keyword>
<feature type="transmembrane region" description="Helical" evidence="8">
    <location>
        <begin position="278"/>
        <end position="294"/>
    </location>
</feature>
<evidence type="ECO:0000256" key="6">
    <source>
        <dbReference type="ARBA" id="ARBA00023136"/>
    </source>
</evidence>
<comment type="subcellular location">
    <subcellularLocation>
        <location evidence="1">Cell membrane</location>
        <topology evidence="1">Multi-pass membrane protein</topology>
    </subcellularLocation>
</comment>
<evidence type="ECO:0000256" key="3">
    <source>
        <dbReference type="ARBA" id="ARBA00022475"/>
    </source>
</evidence>
<dbReference type="EMBL" id="JAMSLR010000007">
    <property type="protein sequence ID" value="MCM8749644.1"/>
    <property type="molecule type" value="Genomic_DNA"/>
</dbReference>
<dbReference type="InterPro" id="IPR001958">
    <property type="entry name" value="Tet-R_TetA/multi-R_MdtG-like"/>
</dbReference>
<dbReference type="InterPro" id="IPR036259">
    <property type="entry name" value="MFS_trans_sf"/>
</dbReference>
<evidence type="ECO:0000313" key="11">
    <source>
        <dbReference type="Proteomes" id="UP001165306"/>
    </source>
</evidence>
<dbReference type="InterPro" id="IPR011701">
    <property type="entry name" value="MFS"/>
</dbReference>
<proteinExistence type="predicted"/>
<evidence type="ECO:0000256" key="4">
    <source>
        <dbReference type="ARBA" id="ARBA00022692"/>
    </source>
</evidence>
<feature type="transmembrane region" description="Helical" evidence="8">
    <location>
        <begin position="12"/>
        <end position="36"/>
    </location>
</feature>
<dbReference type="AlphaFoldDB" id="A0AA41WB15"/>
<reference evidence="10" key="1">
    <citation type="submission" date="2022-06" db="EMBL/GenBank/DDBJ databases">
        <title>CFH 74404 Thermomicrobiaceae sp.</title>
        <authorList>
            <person name="Ming H."/>
            <person name="Li W.-J."/>
            <person name="Zhao Z."/>
        </authorList>
    </citation>
    <scope>NUCLEOTIDE SEQUENCE</scope>
    <source>
        <strain evidence="10">CFH 74404</strain>
    </source>
</reference>
<keyword evidence="3" id="KW-1003">Cell membrane</keyword>
<protein>
    <submittedName>
        <fullName evidence="10">MFS transporter</fullName>
    </submittedName>
</protein>
<dbReference type="PRINTS" id="PR01035">
    <property type="entry name" value="TCRTETA"/>
</dbReference>
<dbReference type="PROSITE" id="PS50850">
    <property type="entry name" value="MFS"/>
    <property type="match status" value="1"/>
</dbReference>
<dbReference type="SUPFAM" id="SSF103473">
    <property type="entry name" value="MFS general substrate transporter"/>
    <property type="match status" value="1"/>
</dbReference>
<dbReference type="InterPro" id="IPR050171">
    <property type="entry name" value="MFS_Transporters"/>
</dbReference>
<organism evidence="10 11">
    <name type="scientific">Thermalbibacter longus</name>
    <dbReference type="NCBI Taxonomy" id="2951981"/>
    <lineage>
        <taxon>Bacteria</taxon>
        <taxon>Pseudomonadati</taxon>
        <taxon>Thermomicrobiota</taxon>
        <taxon>Thermomicrobia</taxon>
        <taxon>Thermomicrobiales</taxon>
        <taxon>Thermomicrobiaceae</taxon>
        <taxon>Thermalbibacter</taxon>
    </lineage>
</organism>
<dbReference type="CDD" id="cd17325">
    <property type="entry name" value="MFS_MdtG_SLC18_like"/>
    <property type="match status" value="1"/>
</dbReference>
<keyword evidence="11" id="KW-1185">Reference proteome</keyword>
<dbReference type="RefSeq" id="WP_284057428.1">
    <property type="nucleotide sequence ID" value="NZ_JAMSLR010000007.1"/>
</dbReference>
<evidence type="ECO:0000256" key="2">
    <source>
        <dbReference type="ARBA" id="ARBA00022448"/>
    </source>
</evidence>
<keyword evidence="4 8" id="KW-0812">Transmembrane</keyword>
<feature type="transmembrane region" description="Helical" evidence="8">
    <location>
        <begin position="100"/>
        <end position="123"/>
    </location>
</feature>
<sequence length="425" mass="43713">MRLPWVLRDPSLRVLLLLSALAGLISGLVVPFISLIARDRGASYALIGLMASGFLISQAVLQFPAGALSDRIGRAIPIAAGLVVEGLATAAFAFTTAPELFVLLRLAQGVGLALIYPSARALIVDLTPPERRGQAFAAWWGALNGGWLLGPALGGVLAGIIGKAPLFVVGGLGEVALGALVLATIGQLSSGRPLPRLIGERVPYRALLAAPLVAAFILALGFEFPVGIFTGIWSVYLADLGASEFELGISYTTFSVTNLLFLPLGGRLADRAPRWRRLLVLSLALGVVVIGYSIPSVPAILLLGALEGAIIGLLSPSVDAYLASVSDPRVQGRVQGAYTTAGMAGAATSALLSSVLYEAGRPVPFLTGGLTLLVLATVAIGLIRKAEQAKGTPLRRVEPLGTLATGSTDPAADPPSDDPVSRSGA</sequence>
<evidence type="ECO:0000256" key="8">
    <source>
        <dbReference type="SAM" id="Phobius"/>
    </source>
</evidence>
<accession>A0AA41WB15</accession>
<evidence type="ECO:0000313" key="10">
    <source>
        <dbReference type="EMBL" id="MCM8749644.1"/>
    </source>
</evidence>
<evidence type="ECO:0000256" key="1">
    <source>
        <dbReference type="ARBA" id="ARBA00004651"/>
    </source>
</evidence>
<keyword evidence="5 8" id="KW-1133">Transmembrane helix</keyword>
<feature type="transmembrane region" description="Helical" evidence="8">
    <location>
        <begin position="206"/>
        <end position="236"/>
    </location>
</feature>
<keyword evidence="6 8" id="KW-0472">Membrane</keyword>
<evidence type="ECO:0000259" key="9">
    <source>
        <dbReference type="PROSITE" id="PS50850"/>
    </source>
</evidence>
<evidence type="ECO:0000256" key="5">
    <source>
        <dbReference type="ARBA" id="ARBA00022989"/>
    </source>
</evidence>
<comment type="caution">
    <text evidence="10">The sequence shown here is derived from an EMBL/GenBank/DDBJ whole genome shotgun (WGS) entry which is preliminary data.</text>
</comment>
<feature type="transmembrane region" description="Helical" evidence="8">
    <location>
        <begin position="75"/>
        <end position="94"/>
    </location>
</feature>
<feature type="domain" description="Major facilitator superfamily (MFS) profile" evidence="9">
    <location>
        <begin position="11"/>
        <end position="387"/>
    </location>
</feature>
<feature type="transmembrane region" description="Helical" evidence="8">
    <location>
        <begin position="135"/>
        <end position="160"/>
    </location>
</feature>
<dbReference type="GO" id="GO:0022857">
    <property type="term" value="F:transmembrane transporter activity"/>
    <property type="evidence" value="ECO:0007669"/>
    <property type="project" value="InterPro"/>
</dbReference>
<dbReference type="InterPro" id="IPR020846">
    <property type="entry name" value="MFS_dom"/>
</dbReference>
<gene>
    <name evidence="10" type="ORF">NET02_10830</name>
</gene>
<dbReference type="Pfam" id="PF07690">
    <property type="entry name" value="MFS_1"/>
    <property type="match status" value="1"/>
</dbReference>
<dbReference type="Proteomes" id="UP001165306">
    <property type="component" value="Unassembled WGS sequence"/>
</dbReference>
<dbReference type="GO" id="GO:0005886">
    <property type="term" value="C:plasma membrane"/>
    <property type="evidence" value="ECO:0007669"/>
    <property type="project" value="UniProtKB-SubCell"/>
</dbReference>
<feature type="transmembrane region" description="Helical" evidence="8">
    <location>
        <begin position="166"/>
        <end position="185"/>
    </location>
</feature>
<dbReference type="Gene3D" id="1.20.1250.20">
    <property type="entry name" value="MFS general substrate transporter like domains"/>
    <property type="match status" value="2"/>
</dbReference>